<name>A0A0E0GLM2_ORYNI</name>
<reference evidence="2" key="2">
    <citation type="submission" date="2018-04" db="EMBL/GenBank/DDBJ databases">
        <title>OnivRS2 (Oryza nivara Reference Sequence Version 2).</title>
        <authorList>
            <person name="Zhang J."/>
            <person name="Kudrna D."/>
            <person name="Lee S."/>
            <person name="Talag J."/>
            <person name="Rajasekar S."/>
            <person name="Welchert J."/>
            <person name="Hsing Y.-I."/>
            <person name="Wing R.A."/>
        </authorList>
    </citation>
    <scope>NUCLEOTIDE SEQUENCE [LARGE SCALE GENOMIC DNA]</scope>
    <source>
        <strain evidence="2">SL10</strain>
    </source>
</reference>
<dbReference type="AlphaFoldDB" id="A0A0E0GLM2"/>
<dbReference type="Gramene" id="ONIVA03G16260.1">
    <property type="protein sequence ID" value="ONIVA03G16260.1"/>
    <property type="gene ID" value="ONIVA03G16260"/>
</dbReference>
<keyword evidence="3" id="KW-1185">Reference proteome</keyword>
<protein>
    <submittedName>
        <fullName evidence="2">Uncharacterized protein</fullName>
    </submittedName>
</protein>
<dbReference type="EnsemblPlants" id="ONIVA03G16260.1">
    <property type="protein sequence ID" value="ONIVA03G16260.1"/>
    <property type="gene ID" value="ONIVA03G16260"/>
</dbReference>
<dbReference type="HOGENOM" id="CLU_1838362_0_0_1"/>
<proteinExistence type="predicted"/>
<accession>A0A0E0GLM2</accession>
<feature type="region of interest" description="Disordered" evidence="1">
    <location>
        <begin position="59"/>
        <end position="112"/>
    </location>
</feature>
<reference evidence="2" key="1">
    <citation type="submission" date="2015-04" db="UniProtKB">
        <authorList>
            <consortium name="EnsemblPlants"/>
        </authorList>
    </citation>
    <scope>IDENTIFICATION</scope>
    <source>
        <strain evidence="2">SL10</strain>
    </source>
</reference>
<evidence type="ECO:0000256" key="1">
    <source>
        <dbReference type="SAM" id="MobiDB-lite"/>
    </source>
</evidence>
<evidence type="ECO:0000313" key="3">
    <source>
        <dbReference type="Proteomes" id="UP000006591"/>
    </source>
</evidence>
<evidence type="ECO:0000313" key="2">
    <source>
        <dbReference type="EnsemblPlants" id="ONIVA03G16260.1"/>
    </source>
</evidence>
<organism evidence="2">
    <name type="scientific">Oryza nivara</name>
    <name type="common">Indian wild rice</name>
    <name type="synonym">Oryza sativa f. spontanea</name>
    <dbReference type="NCBI Taxonomy" id="4536"/>
    <lineage>
        <taxon>Eukaryota</taxon>
        <taxon>Viridiplantae</taxon>
        <taxon>Streptophyta</taxon>
        <taxon>Embryophyta</taxon>
        <taxon>Tracheophyta</taxon>
        <taxon>Spermatophyta</taxon>
        <taxon>Magnoliopsida</taxon>
        <taxon>Liliopsida</taxon>
        <taxon>Poales</taxon>
        <taxon>Poaceae</taxon>
        <taxon>BOP clade</taxon>
        <taxon>Oryzoideae</taxon>
        <taxon>Oryzeae</taxon>
        <taxon>Oryzinae</taxon>
        <taxon>Oryza</taxon>
    </lineage>
</organism>
<sequence>MDVPESMIVPPVPFVSANADSGTGSLVDPTVMPFSERCGLDGAAAILVEIGQQWEKLPTLSCDGRDSGPRPNPAMPVSLDLKTPLLKRPQPNATPGTDAPAPNVNLSTSSKPVVTDLSLPWQSVESQEVSKSVEDVDRSK</sequence>
<dbReference type="Proteomes" id="UP000006591">
    <property type="component" value="Chromosome 3"/>
</dbReference>